<sequence>MKNLKLCRPRRSGGHSVPLLDARQRGDPPAQASRRALPERLRVAGEVQGEPSRLQVQLRPESARQSAREHAPDDRLHVVCGLGASHGHGRVGDGLARLPNRLRFWLYQQPEEEWSRQVFRKRLLVDARWTLGLVRVYGSEDALRHVSLSLRR</sequence>
<dbReference type="AlphaFoldDB" id="A0A0D2CLJ9"/>
<protein>
    <submittedName>
        <fullName evidence="2">Uncharacterized protein</fullName>
    </submittedName>
</protein>
<reference evidence="2 3" key="1">
    <citation type="submission" date="2015-01" db="EMBL/GenBank/DDBJ databases">
        <title>The Genome Sequence of Cladophialophora immunda CBS83496.</title>
        <authorList>
            <consortium name="The Broad Institute Genomics Platform"/>
            <person name="Cuomo C."/>
            <person name="de Hoog S."/>
            <person name="Gorbushina A."/>
            <person name="Stielow B."/>
            <person name="Teixiera M."/>
            <person name="Abouelleil A."/>
            <person name="Chapman S.B."/>
            <person name="Priest M."/>
            <person name="Young S.K."/>
            <person name="Wortman J."/>
            <person name="Nusbaum C."/>
            <person name="Birren B."/>
        </authorList>
    </citation>
    <scope>NUCLEOTIDE SEQUENCE [LARGE SCALE GENOMIC DNA]</scope>
    <source>
        <strain evidence="2 3">CBS 83496</strain>
    </source>
</reference>
<gene>
    <name evidence="2" type="ORF">PV07_10148</name>
</gene>
<evidence type="ECO:0000313" key="2">
    <source>
        <dbReference type="EMBL" id="KIW24434.1"/>
    </source>
</evidence>
<evidence type="ECO:0000256" key="1">
    <source>
        <dbReference type="SAM" id="MobiDB-lite"/>
    </source>
</evidence>
<accession>A0A0D2CLJ9</accession>
<name>A0A0D2CLJ9_9EURO</name>
<dbReference type="GeneID" id="27349342"/>
<dbReference type="EMBL" id="KN847045">
    <property type="protein sequence ID" value="KIW24434.1"/>
    <property type="molecule type" value="Genomic_DNA"/>
</dbReference>
<evidence type="ECO:0000313" key="3">
    <source>
        <dbReference type="Proteomes" id="UP000054466"/>
    </source>
</evidence>
<keyword evidence="3" id="KW-1185">Reference proteome</keyword>
<proteinExistence type="predicted"/>
<dbReference type="RefSeq" id="XP_016244650.1">
    <property type="nucleotide sequence ID" value="XM_016397459.1"/>
</dbReference>
<feature type="compositionally biased region" description="Basic residues" evidence="1">
    <location>
        <begin position="1"/>
        <end position="13"/>
    </location>
</feature>
<dbReference type="Proteomes" id="UP000054466">
    <property type="component" value="Unassembled WGS sequence"/>
</dbReference>
<dbReference type="VEuPathDB" id="FungiDB:PV07_10148"/>
<dbReference type="HOGENOM" id="CLU_1722168_0_0_1"/>
<organism evidence="2 3">
    <name type="scientific">Cladophialophora immunda</name>
    <dbReference type="NCBI Taxonomy" id="569365"/>
    <lineage>
        <taxon>Eukaryota</taxon>
        <taxon>Fungi</taxon>
        <taxon>Dikarya</taxon>
        <taxon>Ascomycota</taxon>
        <taxon>Pezizomycotina</taxon>
        <taxon>Eurotiomycetes</taxon>
        <taxon>Chaetothyriomycetidae</taxon>
        <taxon>Chaetothyriales</taxon>
        <taxon>Herpotrichiellaceae</taxon>
        <taxon>Cladophialophora</taxon>
    </lineage>
</organism>
<feature type="region of interest" description="Disordered" evidence="1">
    <location>
        <begin position="1"/>
        <end position="72"/>
    </location>
</feature>